<dbReference type="PANTHER" id="PTHR38453">
    <property type="entry name" value="CYTOPLASMIC PROTEIN-RELATED"/>
    <property type="match status" value="1"/>
</dbReference>
<dbReference type="OrthoDB" id="9814284at2"/>
<dbReference type="PANTHER" id="PTHR38453:SF1">
    <property type="entry name" value="CYTOPLASMIC PROTEIN"/>
    <property type="match status" value="1"/>
</dbReference>
<name>A0A3M2HR36_9GAMM</name>
<accession>A0A3M2HR36</accession>
<reference evidence="1 2" key="1">
    <citation type="submission" date="2018-10" db="EMBL/GenBank/DDBJ databases">
        <title>Proposal of Lysobacter pythonis sp. nov. isolated from royal pythons (Python regius).</title>
        <authorList>
            <person name="Hans-Juergen B."/>
            <person name="Huptas C."/>
            <person name="Sandra B."/>
            <person name="Igor L."/>
            <person name="Joachim S."/>
            <person name="Siegfried S."/>
            <person name="Mareike W."/>
            <person name="Peter K."/>
        </authorList>
    </citation>
    <scope>NUCLEOTIDE SEQUENCE [LARGE SCALE GENOMIC DNA]</scope>
    <source>
        <strain evidence="1 2">4284/11</strain>
    </source>
</reference>
<organism evidence="1 2">
    <name type="scientific">Solilutibacter pythonis</name>
    <dbReference type="NCBI Taxonomy" id="2483112"/>
    <lineage>
        <taxon>Bacteria</taxon>
        <taxon>Pseudomonadati</taxon>
        <taxon>Pseudomonadota</taxon>
        <taxon>Gammaproteobacteria</taxon>
        <taxon>Lysobacterales</taxon>
        <taxon>Lysobacteraceae</taxon>
        <taxon>Solilutibacter</taxon>
    </lineage>
</organism>
<dbReference type="RefSeq" id="WP_122102255.1">
    <property type="nucleotide sequence ID" value="NZ_RFLY01000018.1"/>
</dbReference>
<protein>
    <submittedName>
        <fullName evidence="1">DUF466 domain-containing protein</fullName>
    </submittedName>
</protein>
<comment type="caution">
    <text evidence="1">The sequence shown here is derived from an EMBL/GenBank/DDBJ whole genome shotgun (WGS) entry which is preliminary data.</text>
</comment>
<evidence type="ECO:0000313" key="2">
    <source>
        <dbReference type="Proteomes" id="UP000275012"/>
    </source>
</evidence>
<dbReference type="EMBL" id="RFLY01000018">
    <property type="protein sequence ID" value="RMH88657.1"/>
    <property type="molecule type" value="Genomic_DNA"/>
</dbReference>
<proteinExistence type="predicted"/>
<dbReference type="Proteomes" id="UP000275012">
    <property type="component" value="Unassembled WGS sequence"/>
</dbReference>
<keyword evidence="2" id="KW-1185">Reference proteome</keyword>
<dbReference type="AlphaFoldDB" id="A0A3M2HR36"/>
<sequence>MSPSMRKGWDWLVRTARLAVGVPDYETYLAHMRRRHPARTPMSRENFFVERMNARYGKGRSRCC</sequence>
<dbReference type="InterPro" id="IPR007423">
    <property type="entry name" value="Sel_put"/>
</dbReference>
<gene>
    <name evidence="1" type="ORF">EBB59_11280</name>
</gene>
<evidence type="ECO:0000313" key="1">
    <source>
        <dbReference type="EMBL" id="RMH88657.1"/>
    </source>
</evidence>
<dbReference type="Pfam" id="PF04328">
    <property type="entry name" value="Sel_put"/>
    <property type="match status" value="1"/>
</dbReference>